<feature type="non-terminal residue" evidence="1">
    <location>
        <position position="63"/>
    </location>
</feature>
<organism evidence="1">
    <name type="scientific">marine metagenome</name>
    <dbReference type="NCBI Taxonomy" id="408172"/>
    <lineage>
        <taxon>unclassified sequences</taxon>
        <taxon>metagenomes</taxon>
        <taxon>ecological metagenomes</taxon>
    </lineage>
</organism>
<feature type="non-terminal residue" evidence="1">
    <location>
        <position position="1"/>
    </location>
</feature>
<reference evidence="1" key="1">
    <citation type="submission" date="2018-05" db="EMBL/GenBank/DDBJ databases">
        <authorList>
            <person name="Lanie J.A."/>
            <person name="Ng W.-L."/>
            <person name="Kazmierczak K.M."/>
            <person name="Andrzejewski T.M."/>
            <person name="Davidsen T.M."/>
            <person name="Wayne K.J."/>
            <person name="Tettelin H."/>
            <person name="Glass J.I."/>
            <person name="Rusch D."/>
            <person name="Podicherti R."/>
            <person name="Tsui H.-C.T."/>
            <person name="Winkler M.E."/>
        </authorList>
    </citation>
    <scope>NUCLEOTIDE SEQUENCE</scope>
</reference>
<sequence length="63" mass="6855">VNYNLIYEASPLPTVNWIGLPHTGTDYLYLGVQSSSGDSLVVSSMDNDAYDWTVYYTDGGSAT</sequence>
<name>A0A382LPQ2_9ZZZZ</name>
<proteinExistence type="predicted"/>
<accession>A0A382LPQ2</accession>
<dbReference type="AlphaFoldDB" id="A0A382LPQ2"/>
<protein>
    <submittedName>
        <fullName evidence="1">Uncharacterized protein</fullName>
    </submittedName>
</protein>
<gene>
    <name evidence="1" type="ORF">METZ01_LOCUS290599</name>
</gene>
<dbReference type="EMBL" id="UINC01087942">
    <property type="protein sequence ID" value="SVC37745.1"/>
    <property type="molecule type" value="Genomic_DNA"/>
</dbReference>
<evidence type="ECO:0000313" key="1">
    <source>
        <dbReference type="EMBL" id="SVC37745.1"/>
    </source>
</evidence>